<proteinExistence type="predicted"/>
<evidence type="ECO:0000313" key="1">
    <source>
        <dbReference type="Ensembl" id="ENSPFOP00000004467.1"/>
    </source>
</evidence>
<reference evidence="1" key="3">
    <citation type="submission" date="2025-09" db="UniProtKB">
        <authorList>
            <consortium name="Ensembl"/>
        </authorList>
    </citation>
    <scope>IDENTIFICATION</scope>
</reference>
<dbReference type="PANTHER" id="PTHR31025:SF9">
    <property type="entry name" value="SI:DKEY-286J15.1"/>
    <property type="match status" value="1"/>
</dbReference>
<dbReference type="OMA" id="YRREWIK"/>
<dbReference type="PANTHER" id="PTHR31025">
    <property type="entry name" value="SI:CH211-196P9.1-RELATED"/>
    <property type="match status" value="1"/>
</dbReference>
<sequence length="386" mass="43851">GIRDVVENTSCLISDLVGNLNLDGNQHISIRERRCMVRTLVSHLMDQYGENPSSDTKAILASSIVDQFPCLRDSHGTGYNVQDAWFTCGRQHRPATGFLEERLRNVRKRHQPSPYCFEQQYLCNTFFPTEPTISAERAIQMTEWLKNNFWPADQVVQYMRETAVYRAGWIRSSGTIPMQQIFAEFPCLLDTPGMILQDFAVLYPQSCGKLTENWNTLFSSKVIRMGKKEESGLLPEIELLPQADKQGDVALQLLPKLLPAVPYRVGRKVVRPSNLEVQQAFIDVQPIGTNMMEYLGTATEHPRVLMLGDRYCCSQAFVVINGTALEYPSLLGAVDGCFKLFFVFDVSYPKSCIQIWDFLQTVIYEIPGNESPPIKLMRAQLEAMEE</sequence>
<protein>
    <submittedName>
        <fullName evidence="1">Uncharacterized protein</fullName>
    </submittedName>
</protein>
<dbReference type="EMBL" id="AYCK01017433">
    <property type="status" value="NOT_ANNOTATED_CDS"/>
    <property type="molecule type" value="Genomic_DNA"/>
</dbReference>
<dbReference type="STRING" id="48698.ENSPFOP00000004467"/>
<reference evidence="1" key="2">
    <citation type="submission" date="2025-08" db="UniProtKB">
        <authorList>
            <consortium name="Ensembl"/>
        </authorList>
    </citation>
    <scope>IDENTIFICATION</scope>
</reference>
<name>A0A087XFB4_POEFO</name>
<dbReference type="Ensembl" id="ENSPFOT00000004475.1">
    <property type="protein sequence ID" value="ENSPFOP00000004467.1"/>
    <property type="gene ID" value="ENSPFOG00000004607.1"/>
</dbReference>
<organism evidence="1 2">
    <name type="scientific">Poecilia formosa</name>
    <name type="common">Amazon molly</name>
    <name type="synonym">Limia formosa</name>
    <dbReference type="NCBI Taxonomy" id="48698"/>
    <lineage>
        <taxon>Eukaryota</taxon>
        <taxon>Metazoa</taxon>
        <taxon>Chordata</taxon>
        <taxon>Craniata</taxon>
        <taxon>Vertebrata</taxon>
        <taxon>Euteleostomi</taxon>
        <taxon>Actinopterygii</taxon>
        <taxon>Neopterygii</taxon>
        <taxon>Teleostei</taxon>
        <taxon>Neoteleostei</taxon>
        <taxon>Acanthomorphata</taxon>
        <taxon>Ovalentaria</taxon>
        <taxon>Atherinomorphae</taxon>
        <taxon>Cyprinodontiformes</taxon>
        <taxon>Poeciliidae</taxon>
        <taxon>Poeciliinae</taxon>
        <taxon>Poecilia</taxon>
    </lineage>
</organism>
<dbReference type="GeneTree" id="ENSGT00510000054739"/>
<accession>A0A087XFB4</accession>
<dbReference type="AlphaFoldDB" id="A0A087XFB4"/>
<evidence type="ECO:0000313" key="2">
    <source>
        <dbReference type="Proteomes" id="UP000028760"/>
    </source>
</evidence>
<keyword evidence="2" id="KW-1185">Reference proteome</keyword>
<dbReference type="Proteomes" id="UP000028760">
    <property type="component" value="Unassembled WGS sequence"/>
</dbReference>
<dbReference type="eggNOG" id="ENOG502S2PB">
    <property type="taxonomic scope" value="Eukaryota"/>
</dbReference>
<reference evidence="2" key="1">
    <citation type="submission" date="2013-10" db="EMBL/GenBank/DDBJ databases">
        <authorList>
            <person name="Schartl M."/>
            <person name="Warren W."/>
        </authorList>
    </citation>
    <scope>NUCLEOTIDE SEQUENCE [LARGE SCALE GENOMIC DNA]</scope>
    <source>
        <strain evidence="2">female</strain>
    </source>
</reference>